<dbReference type="EMBL" id="JAAXZR010000003">
    <property type="protein sequence ID" value="NLT78736.1"/>
    <property type="molecule type" value="Genomic_DNA"/>
</dbReference>
<feature type="domain" description="N-acetyltransferase" evidence="2">
    <location>
        <begin position="1"/>
        <end position="163"/>
    </location>
</feature>
<proteinExistence type="predicted"/>
<gene>
    <name evidence="3" type="ORF">GXW98_00380</name>
</gene>
<dbReference type="GO" id="GO:0008080">
    <property type="term" value="F:N-acetyltransferase activity"/>
    <property type="evidence" value="ECO:0007669"/>
    <property type="project" value="InterPro"/>
</dbReference>
<dbReference type="Pfam" id="PF00583">
    <property type="entry name" value="Acetyltransf_1"/>
    <property type="match status" value="1"/>
</dbReference>
<evidence type="ECO:0000256" key="1">
    <source>
        <dbReference type="ARBA" id="ARBA00022679"/>
    </source>
</evidence>
<protein>
    <submittedName>
        <fullName evidence="3">GNAT family N-acetyltransferase</fullName>
    </submittedName>
</protein>
<dbReference type="AlphaFoldDB" id="A0A971CXN7"/>
<reference evidence="3" key="1">
    <citation type="journal article" date="2020" name="Biotechnol. Biofuels">
        <title>New insights from the biogas microbiome by comprehensive genome-resolved metagenomics of nearly 1600 species originating from multiple anaerobic digesters.</title>
        <authorList>
            <person name="Campanaro S."/>
            <person name="Treu L."/>
            <person name="Rodriguez-R L.M."/>
            <person name="Kovalovszki A."/>
            <person name="Ziels R.M."/>
            <person name="Maus I."/>
            <person name="Zhu X."/>
            <person name="Kougias P.G."/>
            <person name="Basile A."/>
            <person name="Luo G."/>
            <person name="Schluter A."/>
            <person name="Konstantinidis K.T."/>
            <person name="Angelidaki I."/>
        </authorList>
    </citation>
    <scope>NUCLEOTIDE SEQUENCE</scope>
    <source>
        <strain evidence="3">AS01afH2WH_6</strain>
    </source>
</reference>
<accession>A0A971CXN7</accession>
<dbReference type="CDD" id="cd04301">
    <property type="entry name" value="NAT_SF"/>
    <property type="match status" value="1"/>
</dbReference>
<dbReference type="PANTHER" id="PTHR13947">
    <property type="entry name" value="GNAT FAMILY N-ACETYLTRANSFERASE"/>
    <property type="match status" value="1"/>
</dbReference>
<dbReference type="RefSeq" id="WP_273171993.1">
    <property type="nucleotide sequence ID" value="NZ_JAAXZR010000003.1"/>
</dbReference>
<keyword evidence="1" id="KW-0808">Transferase</keyword>
<dbReference type="Gene3D" id="3.40.630.30">
    <property type="match status" value="1"/>
</dbReference>
<name>A0A971CXN7_9BIFI</name>
<dbReference type="InterPro" id="IPR050769">
    <property type="entry name" value="NAT_camello-type"/>
</dbReference>
<reference evidence="3" key="2">
    <citation type="submission" date="2020-01" db="EMBL/GenBank/DDBJ databases">
        <authorList>
            <person name="Campanaro S."/>
        </authorList>
    </citation>
    <scope>NUCLEOTIDE SEQUENCE</scope>
    <source>
        <strain evidence="3">AS01afH2WH_6</strain>
    </source>
</reference>
<evidence type="ECO:0000313" key="3">
    <source>
        <dbReference type="EMBL" id="NLT78736.1"/>
    </source>
</evidence>
<evidence type="ECO:0000259" key="2">
    <source>
        <dbReference type="PROSITE" id="PS51186"/>
    </source>
</evidence>
<dbReference type="PROSITE" id="PS51186">
    <property type="entry name" value="GNAT"/>
    <property type="match status" value="1"/>
</dbReference>
<comment type="caution">
    <text evidence="3">The sequence shown here is derived from an EMBL/GenBank/DDBJ whole genome shotgun (WGS) entry which is preliminary data.</text>
</comment>
<dbReference type="SUPFAM" id="SSF55729">
    <property type="entry name" value="Acyl-CoA N-acyltransferases (Nat)"/>
    <property type="match status" value="1"/>
</dbReference>
<sequence length="169" mass="18354">MRIRTIRAQDDAVMRRIIRESLAAFGLDVPGTAYFDPQLNSLSAFYASPGSEYFVVIDDSGRVVGGAGYAPVDAAADNGESSAVGVAELQKLYVSEDSRGSGASYELIRHVAAAAKNDGFTTLYLETHHLLKAAMHVYEREGFQEIDGPLGNAQHTTMDRFFVKSLVMD</sequence>
<organism evidence="3 4">
    <name type="scientific">Bifidobacterium crudilactis</name>
    <dbReference type="NCBI Taxonomy" id="327277"/>
    <lineage>
        <taxon>Bacteria</taxon>
        <taxon>Bacillati</taxon>
        <taxon>Actinomycetota</taxon>
        <taxon>Actinomycetes</taxon>
        <taxon>Bifidobacteriales</taxon>
        <taxon>Bifidobacteriaceae</taxon>
        <taxon>Bifidobacterium</taxon>
    </lineage>
</organism>
<dbReference type="Proteomes" id="UP000767327">
    <property type="component" value="Unassembled WGS sequence"/>
</dbReference>
<dbReference type="PANTHER" id="PTHR13947:SF37">
    <property type="entry name" value="LD18367P"/>
    <property type="match status" value="1"/>
</dbReference>
<dbReference type="InterPro" id="IPR016181">
    <property type="entry name" value="Acyl_CoA_acyltransferase"/>
</dbReference>
<evidence type="ECO:0000313" key="4">
    <source>
        <dbReference type="Proteomes" id="UP000767327"/>
    </source>
</evidence>
<dbReference type="InterPro" id="IPR000182">
    <property type="entry name" value="GNAT_dom"/>
</dbReference>